<dbReference type="InterPro" id="IPR036291">
    <property type="entry name" value="NAD(P)-bd_dom_sf"/>
</dbReference>
<evidence type="ECO:0000256" key="4">
    <source>
        <dbReference type="ARBA" id="ARBA00022833"/>
    </source>
</evidence>
<dbReference type="PANTHER" id="PTHR42813:SF4">
    <property type="entry name" value="NADP-DEPENDENT ISOPROPANOL DEHYDROGENASE"/>
    <property type="match status" value="1"/>
</dbReference>
<dbReference type="Pfam" id="PF08240">
    <property type="entry name" value="ADH_N"/>
    <property type="match status" value="1"/>
</dbReference>
<dbReference type="AlphaFoldDB" id="A0A1X6MZY6"/>
<protein>
    <recommendedName>
        <fullName evidence="5">Enoyl reductase (ER) domain-containing protein</fullName>
    </recommendedName>
</protein>
<dbReference type="SMART" id="SM00829">
    <property type="entry name" value="PKS_ER"/>
    <property type="match status" value="1"/>
</dbReference>
<dbReference type="InterPro" id="IPR020843">
    <property type="entry name" value="ER"/>
</dbReference>
<evidence type="ECO:0000256" key="2">
    <source>
        <dbReference type="ARBA" id="ARBA00008072"/>
    </source>
</evidence>
<keyword evidence="3" id="KW-0479">Metal-binding</keyword>
<dbReference type="PANTHER" id="PTHR42813">
    <property type="entry name" value="ZINC-TYPE ALCOHOL DEHYDROGENASE-LIKE"/>
    <property type="match status" value="1"/>
</dbReference>
<dbReference type="RefSeq" id="XP_024338725.1">
    <property type="nucleotide sequence ID" value="XM_024485574.1"/>
</dbReference>
<dbReference type="Gene3D" id="3.40.50.720">
    <property type="entry name" value="NAD(P)-binding Rossmann-like Domain"/>
    <property type="match status" value="1"/>
</dbReference>
<organism evidence="6 7">
    <name type="scientific">Postia placenta MAD-698-R-SB12</name>
    <dbReference type="NCBI Taxonomy" id="670580"/>
    <lineage>
        <taxon>Eukaryota</taxon>
        <taxon>Fungi</taxon>
        <taxon>Dikarya</taxon>
        <taxon>Basidiomycota</taxon>
        <taxon>Agaricomycotina</taxon>
        <taxon>Agaricomycetes</taxon>
        <taxon>Polyporales</taxon>
        <taxon>Adustoporiaceae</taxon>
        <taxon>Rhodonia</taxon>
    </lineage>
</organism>
<reference evidence="6 7" key="1">
    <citation type="submission" date="2017-04" db="EMBL/GenBank/DDBJ databases">
        <title>Genome Sequence of the Model Brown-Rot Fungus Postia placenta SB12.</title>
        <authorList>
            <consortium name="DOE Joint Genome Institute"/>
            <person name="Gaskell J."/>
            <person name="Kersten P."/>
            <person name="Larrondo L.F."/>
            <person name="Canessa P."/>
            <person name="Martinez D."/>
            <person name="Hibbett D."/>
            <person name="Schmoll M."/>
            <person name="Kubicek C.P."/>
            <person name="Martinez A.T."/>
            <person name="Yadav J."/>
            <person name="Master E."/>
            <person name="Magnuson J.K."/>
            <person name="James T."/>
            <person name="Yaver D."/>
            <person name="Berka R."/>
            <person name="Labutti K."/>
            <person name="Lipzen A."/>
            <person name="Aerts A."/>
            <person name="Barry K."/>
            <person name="Henrissat B."/>
            <person name="Blanchette R."/>
            <person name="Grigoriev I."/>
            <person name="Cullen D."/>
        </authorList>
    </citation>
    <scope>NUCLEOTIDE SEQUENCE [LARGE SCALE GENOMIC DNA]</scope>
    <source>
        <strain evidence="6 7">MAD-698-R-SB12</strain>
    </source>
</reference>
<evidence type="ECO:0000259" key="5">
    <source>
        <dbReference type="SMART" id="SM00829"/>
    </source>
</evidence>
<feature type="domain" description="Enoyl reductase (ER)" evidence="5">
    <location>
        <begin position="8"/>
        <end position="348"/>
    </location>
</feature>
<evidence type="ECO:0000313" key="6">
    <source>
        <dbReference type="EMBL" id="OSX61931.1"/>
    </source>
</evidence>
<dbReference type="Proteomes" id="UP000194127">
    <property type="component" value="Unassembled WGS sequence"/>
</dbReference>
<dbReference type="GO" id="GO:0016491">
    <property type="term" value="F:oxidoreductase activity"/>
    <property type="evidence" value="ECO:0007669"/>
    <property type="project" value="InterPro"/>
</dbReference>
<evidence type="ECO:0000256" key="1">
    <source>
        <dbReference type="ARBA" id="ARBA00001947"/>
    </source>
</evidence>
<dbReference type="SUPFAM" id="SSF50129">
    <property type="entry name" value="GroES-like"/>
    <property type="match status" value="1"/>
</dbReference>
<dbReference type="STRING" id="670580.A0A1X6MZY6"/>
<dbReference type="OrthoDB" id="256333at2759"/>
<dbReference type="CDD" id="cd08286">
    <property type="entry name" value="FDH_like_ADH2"/>
    <property type="match status" value="1"/>
</dbReference>
<comment type="cofactor">
    <cofactor evidence="1">
        <name>Zn(2+)</name>
        <dbReference type="ChEBI" id="CHEBI:29105"/>
    </cofactor>
</comment>
<keyword evidence="7" id="KW-1185">Reference proteome</keyword>
<sequence>MKALVYHGQDHFGIVERPKPQVTAATDAVVKLSKTTICGTDLHILKGDVPSVQHGRILGHEGLGTIESVGSGVSSFKLGDRVIISCITACGACHYCWRGMPSHCTSGGWILGNTIDGTQAEYVRIPHADTSLHHIPSATDTAVDEDALVMISDILPTALECGTMNGRITPGASVAVVGAGPVGLAAVLTAQLYSPVLVIVIDRDPARLAVAQRLGATHIIHAGADGDVVRRVLEITDGRGVDTAIEAVGIAQTFELCQDLIGVGGTIANVGVHGGKADLHLEKLWDRNVAITTRLVDAVTSPMLVELLAAGKLDAKALATHSFKFSDVEKAYAAFGDAGTSQALKVIINFD</sequence>
<keyword evidence="4" id="KW-0862">Zinc</keyword>
<dbReference type="Pfam" id="PF00107">
    <property type="entry name" value="ADH_zinc_N"/>
    <property type="match status" value="1"/>
</dbReference>
<proteinExistence type="inferred from homology"/>
<dbReference type="Gene3D" id="3.90.180.10">
    <property type="entry name" value="Medium-chain alcohol dehydrogenases, catalytic domain"/>
    <property type="match status" value="1"/>
</dbReference>
<dbReference type="SUPFAM" id="SSF51735">
    <property type="entry name" value="NAD(P)-binding Rossmann-fold domains"/>
    <property type="match status" value="1"/>
</dbReference>
<dbReference type="GO" id="GO:0046872">
    <property type="term" value="F:metal ion binding"/>
    <property type="evidence" value="ECO:0007669"/>
    <property type="project" value="UniProtKB-KW"/>
</dbReference>
<evidence type="ECO:0000256" key="3">
    <source>
        <dbReference type="ARBA" id="ARBA00022723"/>
    </source>
</evidence>
<dbReference type="InterPro" id="IPR013149">
    <property type="entry name" value="ADH-like_C"/>
</dbReference>
<name>A0A1X6MZY6_9APHY</name>
<dbReference type="InterPro" id="IPR013154">
    <property type="entry name" value="ADH-like_N"/>
</dbReference>
<dbReference type="InterPro" id="IPR011032">
    <property type="entry name" value="GroES-like_sf"/>
</dbReference>
<dbReference type="GeneID" id="36330523"/>
<accession>A0A1X6MZY6</accession>
<gene>
    <name evidence="6" type="ORF">POSPLADRAFT_1143549</name>
</gene>
<dbReference type="EMBL" id="KZ110597">
    <property type="protein sequence ID" value="OSX61931.1"/>
    <property type="molecule type" value="Genomic_DNA"/>
</dbReference>
<comment type="similarity">
    <text evidence="2">Belongs to the zinc-containing alcohol dehydrogenase family.</text>
</comment>
<evidence type="ECO:0000313" key="7">
    <source>
        <dbReference type="Proteomes" id="UP000194127"/>
    </source>
</evidence>